<evidence type="ECO:0000313" key="2">
    <source>
        <dbReference type="EMBL" id="BAV86668.1"/>
    </source>
</evidence>
<sequence>MNNLMMPRRTTKYLSITAGATSYLSINPNGTITHRTWTGRRITTPINAYTYTPTETTAEGDFHPDQLKLYNSKGQK</sequence>
<keyword evidence="3" id="KW-1185">Reference proteome</keyword>
<protein>
    <submittedName>
        <fullName evidence="2">Uncharacterized protein</fullName>
    </submittedName>
</protein>
<dbReference type="KEGG" id="raj:RA11412_0369"/>
<dbReference type="AlphaFoldDB" id="A0A2Z5QW88"/>
<evidence type="ECO:0000313" key="3">
    <source>
        <dbReference type="Proteomes" id="UP000250241"/>
    </source>
</evidence>
<gene>
    <name evidence="2" type="ORF">RA11412_0369</name>
</gene>
<reference evidence="2 3" key="1">
    <citation type="submission" date="2016-10" db="EMBL/GenBank/DDBJ databases">
        <title>Genome sequence of Rothia aeria strain JCM11412.</title>
        <authorList>
            <person name="Nambu T."/>
        </authorList>
    </citation>
    <scope>NUCLEOTIDE SEQUENCE [LARGE SCALE GENOMIC DNA]</scope>
    <source>
        <strain evidence="2 3">JCM 11412</strain>
    </source>
</reference>
<accession>A0A2Z5QW88</accession>
<organism evidence="2 3">
    <name type="scientific">Rothia aeria</name>
    <dbReference type="NCBI Taxonomy" id="172042"/>
    <lineage>
        <taxon>Bacteria</taxon>
        <taxon>Bacillati</taxon>
        <taxon>Actinomycetota</taxon>
        <taxon>Actinomycetes</taxon>
        <taxon>Micrococcales</taxon>
        <taxon>Micrococcaceae</taxon>
        <taxon>Rothia</taxon>
    </lineage>
</organism>
<evidence type="ECO:0000256" key="1">
    <source>
        <dbReference type="SAM" id="MobiDB-lite"/>
    </source>
</evidence>
<proteinExistence type="predicted"/>
<dbReference type="Proteomes" id="UP000250241">
    <property type="component" value="Chromosome"/>
</dbReference>
<feature type="region of interest" description="Disordered" evidence="1">
    <location>
        <begin position="55"/>
        <end position="76"/>
    </location>
</feature>
<dbReference type="EMBL" id="AP017895">
    <property type="protein sequence ID" value="BAV86668.1"/>
    <property type="molecule type" value="Genomic_DNA"/>
</dbReference>
<name>A0A2Z5QW88_9MICC</name>